<protein>
    <submittedName>
        <fullName evidence="3">Uncharacterized protein</fullName>
    </submittedName>
</protein>
<evidence type="ECO:0000256" key="2">
    <source>
        <dbReference type="SAM" id="Phobius"/>
    </source>
</evidence>
<keyword evidence="2" id="KW-0812">Transmembrane</keyword>
<dbReference type="EMBL" id="JBBWWQ010000020">
    <property type="protein sequence ID" value="KAK8915948.1"/>
    <property type="molecule type" value="Genomic_DNA"/>
</dbReference>
<keyword evidence="2" id="KW-0472">Membrane</keyword>
<dbReference type="GO" id="GO:0008104">
    <property type="term" value="P:intracellular protein localization"/>
    <property type="evidence" value="ECO:0007669"/>
    <property type="project" value="TreeGrafter"/>
</dbReference>
<dbReference type="GO" id="GO:0006887">
    <property type="term" value="P:exocytosis"/>
    <property type="evidence" value="ECO:0007669"/>
    <property type="project" value="InterPro"/>
</dbReference>
<dbReference type="InterPro" id="IPR033961">
    <property type="entry name" value="Exo84"/>
</dbReference>
<dbReference type="AlphaFoldDB" id="A0AAP0AUK4"/>
<dbReference type="GO" id="GO:0000145">
    <property type="term" value="C:exocyst"/>
    <property type="evidence" value="ECO:0007669"/>
    <property type="project" value="InterPro"/>
</dbReference>
<dbReference type="PANTHER" id="PTHR21426:SF12">
    <property type="entry name" value="EXOCYST COMPLEX COMPONENT 8"/>
    <property type="match status" value="1"/>
</dbReference>
<accession>A0AAP0AUK4</accession>
<keyword evidence="1" id="KW-0813">Transport</keyword>
<keyword evidence="4" id="KW-1185">Reference proteome</keyword>
<gene>
    <name evidence="3" type="ORF">KSP39_PZI022245</name>
</gene>
<reference evidence="3 4" key="1">
    <citation type="journal article" date="2022" name="Nat. Plants">
        <title>Genomes of leafy and leafless Platanthera orchids illuminate the evolution of mycoheterotrophy.</title>
        <authorList>
            <person name="Li M.H."/>
            <person name="Liu K.W."/>
            <person name="Li Z."/>
            <person name="Lu H.C."/>
            <person name="Ye Q.L."/>
            <person name="Zhang D."/>
            <person name="Wang J.Y."/>
            <person name="Li Y.F."/>
            <person name="Zhong Z.M."/>
            <person name="Liu X."/>
            <person name="Yu X."/>
            <person name="Liu D.K."/>
            <person name="Tu X.D."/>
            <person name="Liu B."/>
            <person name="Hao Y."/>
            <person name="Liao X.Y."/>
            <person name="Jiang Y.T."/>
            <person name="Sun W.H."/>
            <person name="Chen J."/>
            <person name="Chen Y.Q."/>
            <person name="Ai Y."/>
            <person name="Zhai J.W."/>
            <person name="Wu S.S."/>
            <person name="Zhou Z."/>
            <person name="Hsiao Y.Y."/>
            <person name="Wu W.L."/>
            <person name="Chen Y.Y."/>
            <person name="Lin Y.F."/>
            <person name="Hsu J.L."/>
            <person name="Li C.Y."/>
            <person name="Wang Z.W."/>
            <person name="Zhao X."/>
            <person name="Zhong W.Y."/>
            <person name="Ma X.K."/>
            <person name="Ma L."/>
            <person name="Huang J."/>
            <person name="Chen G.Z."/>
            <person name="Huang M.Z."/>
            <person name="Huang L."/>
            <person name="Peng D.H."/>
            <person name="Luo Y.B."/>
            <person name="Zou S.Q."/>
            <person name="Chen S.P."/>
            <person name="Lan S."/>
            <person name="Tsai W.C."/>
            <person name="Van de Peer Y."/>
            <person name="Liu Z.J."/>
        </authorList>
    </citation>
    <scope>NUCLEOTIDE SEQUENCE [LARGE SCALE GENOMIC DNA]</scope>
    <source>
        <strain evidence="3">Lor287</strain>
    </source>
</reference>
<sequence length="267" mass="30434">MACSWRRRDRRVVLQPLLSADLIEADQKAGEEPIQLRMFILHPRFNETHRNSPVHIPCISDGKHRKPSHLRLSPATHTLPLQPLPLFSSATLAPRMRLLSLGWPGTILQAMAVIFDFALNSLILIKGKPKIFYTCFTYASATRTSLRLPYAFLPPGTSSFQNSEASGGRKNTRWTKRGAVPTDKTCLLCADEVLRPSFYVVHGCRSTELYEKLNRMAIIALDMFTGRERFSTLLMMRLTETVVLWLSEDQTFWEDMEEGPRPFGKIL</sequence>
<proteinExistence type="predicted"/>
<dbReference type="PANTHER" id="PTHR21426">
    <property type="entry name" value="EXOCYST COMPLEX COMPONENT 8"/>
    <property type="match status" value="1"/>
</dbReference>
<comment type="caution">
    <text evidence="3">The sequence shown here is derived from an EMBL/GenBank/DDBJ whole genome shotgun (WGS) entry which is preliminary data.</text>
</comment>
<organism evidence="3 4">
    <name type="scientific">Platanthera zijinensis</name>
    <dbReference type="NCBI Taxonomy" id="2320716"/>
    <lineage>
        <taxon>Eukaryota</taxon>
        <taxon>Viridiplantae</taxon>
        <taxon>Streptophyta</taxon>
        <taxon>Embryophyta</taxon>
        <taxon>Tracheophyta</taxon>
        <taxon>Spermatophyta</taxon>
        <taxon>Magnoliopsida</taxon>
        <taxon>Liliopsida</taxon>
        <taxon>Asparagales</taxon>
        <taxon>Orchidaceae</taxon>
        <taxon>Orchidoideae</taxon>
        <taxon>Orchideae</taxon>
        <taxon>Orchidinae</taxon>
        <taxon>Platanthera</taxon>
    </lineage>
</organism>
<keyword evidence="2" id="KW-1133">Transmembrane helix</keyword>
<evidence type="ECO:0000313" key="3">
    <source>
        <dbReference type="EMBL" id="KAK8915948.1"/>
    </source>
</evidence>
<feature type="transmembrane region" description="Helical" evidence="2">
    <location>
        <begin position="106"/>
        <end position="125"/>
    </location>
</feature>
<dbReference type="GO" id="GO:0006893">
    <property type="term" value="P:Golgi to plasma membrane transport"/>
    <property type="evidence" value="ECO:0007669"/>
    <property type="project" value="TreeGrafter"/>
</dbReference>
<dbReference type="Proteomes" id="UP001418222">
    <property type="component" value="Unassembled WGS sequence"/>
</dbReference>
<name>A0AAP0AUK4_9ASPA</name>
<evidence type="ECO:0000313" key="4">
    <source>
        <dbReference type="Proteomes" id="UP001418222"/>
    </source>
</evidence>
<evidence type="ECO:0000256" key="1">
    <source>
        <dbReference type="ARBA" id="ARBA00022448"/>
    </source>
</evidence>